<dbReference type="PANTHER" id="PTHR15654:SF1">
    <property type="entry name" value="COILED-COIL DOMAIN-CONTAINING PROTEIN 96"/>
    <property type="match status" value="1"/>
</dbReference>
<dbReference type="Proteomes" id="UP000186922">
    <property type="component" value="Unassembled WGS sequence"/>
</dbReference>
<evidence type="ECO:0000259" key="6">
    <source>
        <dbReference type="Pfam" id="PF13870"/>
    </source>
</evidence>
<sequence length="382" mass="44556">MDLMGPRPNLSVEMPDSARPKVSFGSDKRVKPSMFDKPIRLSTKTKQLIEDYTQDTSKDGKRNKNETKEQNDRRAEEAEAEQQRRFESGFKTVKELNRKIAAAEEEGRAKKEAIKNSAVQKEIKVRQEWKKFQDVQAEKAKQATYRNGNPVEMADFNELQNRIDQKLTEWRGVGLKGAIIWIRKTHLEEQLRKLDNFGGNLSLNYYDELKAMSRLHQERNDNSTKELEAAHIKHAHGSQVVAHLSEKVAYLKVLKKELDEKMEMVDQQVAEERERLNNVKIKRDAARKEAGALKERTGIMYSPHLLYDLEHKIRHRNNLIRKLHREKRLFTDMLAKARHQLPVDTETHFQNMARGDLPFLPEIVHIEEDMDAICSYDGKQHV</sequence>
<feature type="compositionally biased region" description="Basic and acidic residues" evidence="5">
    <location>
        <begin position="56"/>
        <end position="89"/>
    </location>
</feature>
<dbReference type="InterPro" id="IPR051885">
    <property type="entry name" value="CC_CF"/>
</dbReference>
<keyword evidence="8" id="KW-1185">Reference proteome</keyword>
<dbReference type="PANTHER" id="PTHR15654">
    <property type="entry name" value="COILED-COIL DOMAIN-CONTAINING PROTEIN 113-RELATED"/>
    <property type="match status" value="1"/>
</dbReference>
<evidence type="ECO:0000313" key="7">
    <source>
        <dbReference type="EMBL" id="GAU93897.1"/>
    </source>
</evidence>
<dbReference type="STRING" id="947166.A0A1D1V2T3"/>
<evidence type="ECO:0000256" key="5">
    <source>
        <dbReference type="SAM" id="MobiDB-lite"/>
    </source>
</evidence>
<accession>A0A1D1V2T3</accession>
<dbReference type="Pfam" id="PF13870">
    <property type="entry name" value="CCDC113_CCDC96_CC"/>
    <property type="match status" value="1"/>
</dbReference>
<dbReference type="GO" id="GO:0005930">
    <property type="term" value="C:axoneme"/>
    <property type="evidence" value="ECO:0007669"/>
    <property type="project" value="TreeGrafter"/>
</dbReference>
<feature type="coiled-coil region" evidence="4">
    <location>
        <begin position="251"/>
        <end position="296"/>
    </location>
</feature>
<name>A0A1D1V2T3_RAMVA</name>
<proteinExistence type="predicted"/>
<organism evidence="7 8">
    <name type="scientific">Ramazzottius varieornatus</name>
    <name type="common">Water bear</name>
    <name type="synonym">Tardigrade</name>
    <dbReference type="NCBI Taxonomy" id="947166"/>
    <lineage>
        <taxon>Eukaryota</taxon>
        <taxon>Metazoa</taxon>
        <taxon>Ecdysozoa</taxon>
        <taxon>Tardigrada</taxon>
        <taxon>Eutardigrada</taxon>
        <taxon>Parachela</taxon>
        <taxon>Hypsibioidea</taxon>
        <taxon>Ramazzottiidae</taxon>
        <taxon>Ramazzottius</taxon>
    </lineage>
</organism>
<feature type="domain" description="CCDC113/CCDC96 coiled-coil" evidence="6">
    <location>
        <begin position="185"/>
        <end position="321"/>
    </location>
</feature>
<gene>
    <name evidence="7" type="primary">RvY_05760-1</name>
    <name evidence="7" type="synonym">RvY_05760.1</name>
    <name evidence="7" type="ORF">RvY_05760</name>
</gene>
<evidence type="ECO:0000256" key="4">
    <source>
        <dbReference type="SAM" id="Coils"/>
    </source>
</evidence>
<dbReference type="GO" id="GO:0060271">
    <property type="term" value="P:cilium assembly"/>
    <property type="evidence" value="ECO:0007669"/>
    <property type="project" value="TreeGrafter"/>
</dbReference>
<evidence type="ECO:0000256" key="3">
    <source>
        <dbReference type="ARBA" id="ARBA00023273"/>
    </source>
</evidence>
<dbReference type="GO" id="GO:0036064">
    <property type="term" value="C:ciliary basal body"/>
    <property type="evidence" value="ECO:0007669"/>
    <property type="project" value="TreeGrafter"/>
</dbReference>
<feature type="region of interest" description="Disordered" evidence="5">
    <location>
        <begin position="1"/>
        <end position="89"/>
    </location>
</feature>
<keyword evidence="3" id="KW-0966">Cell projection</keyword>
<protein>
    <recommendedName>
        <fullName evidence="6">CCDC113/CCDC96 coiled-coil domain-containing protein</fullName>
    </recommendedName>
</protein>
<reference evidence="7 8" key="1">
    <citation type="journal article" date="2016" name="Nat. Commun.">
        <title>Extremotolerant tardigrade genome and improved radiotolerance of human cultured cells by tardigrade-unique protein.</title>
        <authorList>
            <person name="Hashimoto T."/>
            <person name="Horikawa D.D."/>
            <person name="Saito Y."/>
            <person name="Kuwahara H."/>
            <person name="Kozuka-Hata H."/>
            <person name="Shin-I T."/>
            <person name="Minakuchi Y."/>
            <person name="Ohishi K."/>
            <person name="Motoyama A."/>
            <person name="Aizu T."/>
            <person name="Enomoto A."/>
            <person name="Kondo K."/>
            <person name="Tanaka S."/>
            <person name="Hara Y."/>
            <person name="Koshikawa S."/>
            <person name="Sagara H."/>
            <person name="Miura T."/>
            <person name="Yokobori S."/>
            <person name="Miyagawa K."/>
            <person name="Suzuki Y."/>
            <person name="Kubo T."/>
            <person name="Oyama M."/>
            <person name="Kohara Y."/>
            <person name="Fujiyama A."/>
            <person name="Arakawa K."/>
            <person name="Katayama T."/>
            <person name="Toyoda A."/>
            <person name="Kunieda T."/>
        </authorList>
    </citation>
    <scope>NUCLEOTIDE SEQUENCE [LARGE SCALE GENOMIC DNA]</scope>
    <source>
        <strain evidence="7 8">YOKOZUNA-1</strain>
    </source>
</reference>
<comment type="subcellular location">
    <subcellularLocation>
        <location evidence="1">Cell projection</location>
        <location evidence="1">Cilium</location>
    </subcellularLocation>
</comment>
<keyword evidence="2 4" id="KW-0175">Coiled coil</keyword>
<evidence type="ECO:0000313" key="8">
    <source>
        <dbReference type="Proteomes" id="UP000186922"/>
    </source>
</evidence>
<dbReference type="AlphaFoldDB" id="A0A1D1V2T3"/>
<dbReference type="OrthoDB" id="10254794at2759"/>
<comment type="caution">
    <text evidence="7">The sequence shown here is derived from an EMBL/GenBank/DDBJ whole genome shotgun (WGS) entry which is preliminary data.</text>
</comment>
<evidence type="ECO:0000256" key="1">
    <source>
        <dbReference type="ARBA" id="ARBA00004138"/>
    </source>
</evidence>
<dbReference type="InterPro" id="IPR025254">
    <property type="entry name" value="CCDC113/CCDC96_CC"/>
</dbReference>
<dbReference type="EMBL" id="BDGG01000002">
    <property type="protein sequence ID" value="GAU93897.1"/>
    <property type="molecule type" value="Genomic_DNA"/>
</dbReference>
<evidence type="ECO:0000256" key="2">
    <source>
        <dbReference type="ARBA" id="ARBA00023054"/>
    </source>
</evidence>